<dbReference type="Proteomes" id="UP000243459">
    <property type="component" value="Chromosome 6"/>
</dbReference>
<proteinExistence type="predicted"/>
<protein>
    <submittedName>
        <fullName evidence="1">Uncharacterized protein</fullName>
    </submittedName>
</protein>
<name>A0A5P1ELQ7_ASPOF</name>
<dbReference type="Gramene" id="ONK66583">
    <property type="protein sequence ID" value="ONK66583"/>
    <property type="gene ID" value="A4U43_C06F9870"/>
</dbReference>
<dbReference type="EMBL" id="CM007386">
    <property type="protein sequence ID" value="ONK66583.1"/>
    <property type="molecule type" value="Genomic_DNA"/>
</dbReference>
<sequence>MKSIAPKGAIEATPPHPIVKLMSPKLWHTSQGEYQDWYCPKIKEKYMKYKKKKAMYARWEESEPNDSDSDEETTKCALHDPNICFMDHEDEVQSNSDDESFYMQCELGTALEELNFEF</sequence>
<keyword evidence="2" id="KW-1185">Reference proteome</keyword>
<accession>A0A5P1ELQ7</accession>
<dbReference type="AlphaFoldDB" id="A0A5P1ELQ7"/>
<organism evidence="1 2">
    <name type="scientific">Asparagus officinalis</name>
    <name type="common">Garden asparagus</name>
    <dbReference type="NCBI Taxonomy" id="4686"/>
    <lineage>
        <taxon>Eukaryota</taxon>
        <taxon>Viridiplantae</taxon>
        <taxon>Streptophyta</taxon>
        <taxon>Embryophyta</taxon>
        <taxon>Tracheophyta</taxon>
        <taxon>Spermatophyta</taxon>
        <taxon>Magnoliopsida</taxon>
        <taxon>Liliopsida</taxon>
        <taxon>Asparagales</taxon>
        <taxon>Asparagaceae</taxon>
        <taxon>Asparagoideae</taxon>
        <taxon>Asparagus</taxon>
    </lineage>
</organism>
<evidence type="ECO:0000313" key="1">
    <source>
        <dbReference type="EMBL" id="ONK66583.1"/>
    </source>
</evidence>
<evidence type="ECO:0000313" key="2">
    <source>
        <dbReference type="Proteomes" id="UP000243459"/>
    </source>
</evidence>
<gene>
    <name evidence="1" type="ORF">A4U43_C06F9870</name>
</gene>
<reference evidence="2" key="1">
    <citation type="journal article" date="2017" name="Nat. Commun.">
        <title>The asparagus genome sheds light on the origin and evolution of a young Y chromosome.</title>
        <authorList>
            <person name="Harkess A."/>
            <person name="Zhou J."/>
            <person name="Xu C."/>
            <person name="Bowers J.E."/>
            <person name="Van der Hulst R."/>
            <person name="Ayyampalayam S."/>
            <person name="Mercati F."/>
            <person name="Riccardi P."/>
            <person name="McKain M.R."/>
            <person name="Kakrana A."/>
            <person name="Tang H."/>
            <person name="Ray J."/>
            <person name="Groenendijk J."/>
            <person name="Arikit S."/>
            <person name="Mathioni S.M."/>
            <person name="Nakano M."/>
            <person name="Shan H."/>
            <person name="Telgmann-Rauber A."/>
            <person name="Kanno A."/>
            <person name="Yue Z."/>
            <person name="Chen H."/>
            <person name="Li W."/>
            <person name="Chen Y."/>
            <person name="Xu X."/>
            <person name="Zhang Y."/>
            <person name="Luo S."/>
            <person name="Chen H."/>
            <person name="Gao J."/>
            <person name="Mao Z."/>
            <person name="Pires J.C."/>
            <person name="Luo M."/>
            <person name="Kudrna D."/>
            <person name="Wing R.A."/>
            <person name="Meyers B.C."/>
            <person name="Yi K."/>
            <person name="Kong H."/>
            <person name="Lavrijsen P."/>
            <person name="Sunseri F."/>
            <person name="Falavigna A."/>
            <person name="Ye Y."/>
            <person name="Leebens-Mack J.H."/>
            <person name="Chen G."/>
        </authorList>
    </citation>
    <scope>NUCLEOTIDE SEQUENCE [LARGE SCALE GENOMIC DNA]</scope>
    <source>
        <strain evidence="2">cv. DH0086</strain>
    </source>
</reference>